<accession>A0A1R1MJG2</accession>
<protein>
    <recommendedName>
        <fullName evidence="3">MFS transporter</fullName>
    </recommendedName>
</protein>
<name>A0A1R1MJG2_9BACT</name>
<sequence length="61" mass="6699">MEKRTIKRNVILLGLVSLLNDMSSEMIAPIVPGYLIDVLRLKEITSGVIVGLIEGCVNNFV</sequence>
<gene>
    <name evidence="1" type="ORF">BLW93_08020</name>
</gene>
<evidence type="ECO:0000313" key="2">
    <source>
        <dbReference type="Proteomes" id="UP000187408"/>
    </source>
</evidence>
<evidence type="ECO:0008006" key="3">
    <source>
        <dbReference type="Google" id="ProtNLM"/>
    </source>
</evidence>
<dbReference type="Proteomes" id="UP000187408">
    <property type="component" value="Unassembled WGS sequence"/>
</dbReference>
<dbReference type="RefSeq" id="WP_076713574.1">
    <property type="nucleotide sequence ID" value="NZ_MOEN01000039.1"/>
</dbReference>
<dbReference type="STRING" id="1914305.BLW93_08020"/>
<dbReference type="AlphaFoldDB" id="A0A1R1MJG2"/>
<reference evidence="1 2" key="1">
    <citation type="submission" date="2016-10" db="EMBL/GenBank/DDBJ databases">
        <title>Genome sequence of a sulfur-reducing bacterium Desulfurobacterium indicum K6013.</title>
        <authorList>
            <person name="Cao J."/>
            <person name="Shao Z."/>
            <person name="Alain K."/>
            <person name="Jebbar M."/>
        </authorList>
    </citation>
    <scope>NUCLEOTIDE SEQUENCE [LARGE SCALE GENOMIC DNA]</scope>
    <source>
        <strain evidence="1 2">K6013</strain>
    </source>
</reference>
<organism evidence="1 2">
    <name type="scientific">Desulfurobacterium indicum</name>
    <dbReference type="NCBI Taxonomy" id="1914305"/>
    <lineage>
        <taxon>Bacteria</taxon>
        <taxon>Pseudomonadati</taxon>
        <taxon>Aquificota</taxon>
        <taxon>Aquificia</taxon>
        <taxon>Desulfurobacteriales</taxon>
        <taxon>Desulfurobacteriaceae</taxon>
        <taxon>Desulfurobacterium</taxon>
    </lineage>
</organism>
<proteinExistence type="predicted"/>
<keyword evidence="2" id="KW-1185">Reference proteome</keyword>
<dbReference type="EMBL" id="MOEN01000039">
    <property type="protein sequence ID" value="OMH39903.1"/>
    <property type="molecule type" value="Genomic_DNA"/>
</dbReference>
<evidence type="ECO:0000313" key="1">
    <source>
        <dbReference type="EMBL" id="OMH39903.1"/>
    </source>
</evidence>
<comment type="caution">
    <text evidence="1">The sequence shown here is derived from an EMBL/GenBank/DDBJ whole genome shotgun (WGS) entry which is preliminary data.</text>
</comment>